<dbReference type="HOGENOM" id="CLU_042257_1_0_0"/>
<dbReference type="GO" id="GO:0016757">
    <property type="term" value="F:glycosyltransferase activity"/>
    <property type="evidence" value="ECO:0007669"/>
    <property type="project" value="UniProtKB-ARBA"/>
</dbReference>
<name>Q022U4_SOLUE</name>
<evidence type="ECO:0000313" key="2">
    <source>
        <dbReference type="EMBL" id="ABJ84006.1"/>
    </source>
</evidence>
<dbReference type="CDD" id="cd03802">
    <property type="entry name" value="GT4_AviGT4-like"/>
    <property type="match status" value="1"/>
</dbReference>
<keyword evidence="2" id="KW-0808">Transferase</keyword>
<dbReference type="STRING" id="234267.Acid_3023"/>
<protein>
    <submittedName>
        <fullName evidence="2">Glycosyl transferase, group 1</fullName>
    </submittedName>
</protein>
<dbReference type="eggNOG" id="COG0438">
    <property type="taxonomic scope" value="Bacteria"/>
</dbReference>
<evidence type="ECO:0000259" key="1">
    <source>
        <dbReference type="Pfam" id="PF13439"/>
    </source>
</evidence>
<dbReference type="Pfam" id="PF13692">
    <property type="entry name" value="Glyco_trans_1_4"/>
    <property type="match status" value="1"/>
</dbReference>
<proteinExistence type="predicted"/>
<dbReference type="PANTHER" id="PTHR12526">
    <property type="entry name" value="GLYCOSYLTRANSFERASE"/>
    <property type="match status" value="1"/>
</dbReference>
<dbReference type="EMBL" id="CP000473">
    <property type="protein sequence ID" value="ABJ84006.1"/>
    <property type="molecule type" value="Genomic_DNA"/>
</dbReference>
<dbReference type="KEGG" id="sus:Acid_3023"/>
<dbReference type="AlphaFoldDB" id="Q022U4"/>
<dbReference type="PANTHER" id="PTHR12526:SF595">
    <property type="entry name" value="BLL5217 PROTEIN"/>
    <property type="match status" value="1"/>
</dbReference>
<accession>Q022U4</accession>
<feature type="domain" description="Glycosyltransferase subfamily 4-like N-terminal" evidence="1">
    <location>
        <begin position="33"/>
        <end position="160"/>
    </location>
</feature>
<organism evidence="2">
    <name type="scientific">Solibacter usitatus (strain Ellin6076)</name>
    <dbReference type="NCBI Taxonomy" id="234267"/>
    <lineage>
        <taxon>Bacteria</taxon>
        <taxon>Pseudomonadati</taxon>
        <taxon>Acidobacteriota</taxon>
        <taxon>Terriglobia</taxon>
        <taxon>Bryobacterales</taxon>
        <taxon>Solibacteraceae</taxon>
        <taxon>Candidatus Solibacter</taxon>
    </lineage>
</organism>
<dbReference type="CAZy" id="GT4">
    <property type="family name" value="Glycosyltransferase Family 4"/>
</dbReference>
<sequence>MAIARNGNRAELNMMRTILSVAYPLTKVGSDAIGGAEQILNTLDRALTGAGHRSIVIAAEDSKISGELIASPKFSRRLDDSIRDWACHIHRRLIQQVLSKYSVDLVHMHGLDFHSYAPGSEVPVLATLHLPPEFYPQDIFGWQHRHFRLNCVSWSQHRRCPPSPLLLDPIPNGVDVDGLDGTAEKENFALAMGRICPEKGFHLALDAARRTGMELLLAGRVFPYEYHRRYFQDEIQPRLDSKRRFVGPLGFRRKKRLLARAKCLIITSLVAETSSLVAMESLACGTPVIALRSGALPEIVDHGRTGFLVSDAAGIARALHNVDRLDPNECRGAAQARFSAKAMAEKYLCLYERLIRKYAA</sequence>
<dbReference type="InterPro" id="IPR028098">
    <property type="entry name" value="Glyco_trans_4-like_N"/>
</dbReference>
<dbReference type="InParanoid" id="Q022U4"/>
<dbReference type="Pfam" id="PF13439">
    <property type="entry name" value="Glyco_transf_4"/>
    <property type="match status" value="1"/>
</dbReference>
<reference evidence="2" key="1">
    <citation type="submission" date="2006-10" db="EMBL/GenBank/DDBJ databases">
        <title>Complete sequence of Solibacter usitatus Ellin6076.</title>
        <authorList>
            <consortium name="US DOE Joint Genome Institute"/>
            <person name="Copeland A."/>
            <person name="Lucas S."/>
            <person name="Lapidus A."/>
            <person name="Barry K."/>
            <person name="Detter J.C."/>
            <person name="Glavina del Rio T."/>
            <person name="Hammon N."/>
            <person name="Israni S."/>
            <person name="Dalin E."/>
            <person name="Tice H."/>
            <person name="Pitluck S."/>
            <person name="Thompson L.S."/>
            <person name="Brettin T."/>
            <person name="Bruce D."/>
            <person name="Han C."/>
            <person name="Tapia R."/>
            <person name="Gilna P."/>
            <person name="Schmutz J."/>
            <person name="Larimer F."/>
            <person name="Land M."/>
            <person name="Hauser L."/>
            <person name="Kyrpides N."/>
            <person name="Mikhailova N."/>
            <person name="Janssen P.H."/>
            <person name="Kuske C.R."/>
            <person name="Richardson P."/>
        </authorList>
    </citation>
    <scope>NUCLEOTIDE SEQUENCE</scope>
    <source>
        <strain evidence="2">Ellin6076</strain>
    </source>
</reference>
<dbReference type="Gene3D" id="3.40.50.2000">
    <property type="entry name" value="Glycogen Phosphorylase B"/>
    <property type="match status" value="2"/>
</dbReference>
<dbReference type="SUPFAM" id="SSF53756">
    <property type="entry name" value="UDP-Glycosyltransferase/glycogen phosphorylase"/>
    <property type="match status" value="1"/>
</dbReference>
<gene>
    <name evidence="2" type="ordered locus">Acid_3023</name>
</gene>